<evidence type="ECO:0000256" key="5">
    <source>
        <dbReference type="RuleBase" id="RU000461"/>
    </source>
</evidence>
<reference evidence="7 8" key="1">
    <citation type="submission" date="2019-07" db="EMBL/GenBank/DDBJ databases">
        <title>WGS assembly of Gossypium tomentosum.</title>
        <authorList>
            <person name="Chen Z.J."/>
            <person name="Sreedasyam A."/>
            <person name="Ando A."/>
            <person name="Song Q."/>
            <person name="De L."/>
            <person name="Hulse-Kemp A."/>
            <person name="Ding M."/>
            <person name="Ye W."/>
            <person name="Kirkbride R."/>
            <person name="Jenkins J."/>
            <person name="Plott C."/>
            <person name="Lovell J."/>
            <person name="Lin Y.-M."/>
            <person name="Vaughn R."/>
            <person name="Liu B."/>
            <person name="Li W."/>
            <person name="Simpson S."/>
            <person name="Scheffler B."/>
            <person name="Saski C."/>
            <person name="Grover C."/>
            <person name="Hu G."/>
            <person name="Conover J."/>
            <person name="Carlson J."/>
            <person name="Shu S."/>
            <person name="Boston L."/>
            <person name="Williams M."/>
            <person name="Peterson D."/>
            <person name="Mcgee K."/>
            <person name="Jones D."/>
            <person name="Wendel J."/>
            <person name="Stelly D."/>
            <person name="Grimwood J."/>
            <person name="Schmutz J."/>
        </authorList>
    </citation>
    <scope>NUCLEOTIDE SEQUENCE [LARGE SCALE GENOMIC DNA]</scope>
    <source>
        <strain evidence="7">7179.01</strain>
    </source>
</reference>
<dbReference type="Pfam" id="PF00067">
    <property type="entry name" value="p450"/>
    <property type="match status" value="1"/>
</dbReference>
<dbReference type="Gene3D" id="1.10.630.10">
    <property type="entry name" value="Cytochrome P450"/>
    <property type="match status" value="1"/>
</dbReference>
<dbReference type="InterPro" id="IPR036396">
    <property type="entry name" value="Cyt_P450_sf"/>
</dbReference>
<organism evidence="7 8">
    <name type="scientific">Gossypium tomentosum</name>
    <name type="common">Hawaiian cotton</name>
    <name type="synonym">Gossypium sandvicense</name>
    <dbReference type="NCBI Taxonomy" id="34277"/>
    <lineage>
        <taxon>Eukaryota</taxon>
        <taxon>Viridiplantae</taxon>
        <taxon>Streptophyta</taxon>
        <taxon>Embryophyta</taxon>
        <taxon>Tracheophyta</taxon>
        <taxon>Spermatophyta</taxon>
        <taxon>Magnoliopsida</taxon>
        <taxon>eudicotyledons</taxon>
        <taxon>Gunneridae</taxon>
        <taxon>Pentapetalae</taxon>
        <taxon>rosids</taxon>
        <taxon>malvids</taxon>
        <taxon>Malvales</taxon>
        <taxon>Malvaceae</taxon>
        <taxon>Malvoideae</taxon>
        <taxon>Gossypium</taxon>
    </lineage>
</organism>
<feature type="chain" id="PRO_5022785122" description="Cytochrome P450" evidence="6">
    <location>
        <begin position="17"/>
        <end position="421"/>
    </location>
</feature>
<dbReference type="InterPro" id="IPR002401">
    <property type="entry name" value="Cyt_P450_E_grp-I"/>
</dbReference>
<keyword evidence="4 5" id="KW-0349">Heme</keyword>
<dbReference type="SUPFAM" id="SSF48264">
    <property type="entry name" value="Cytochrome P450"/>
    <property type="match status" value="1"/>
</dbReference>
<gene>
    <name evidence="7" type="ORF">ES332_1Z023100v1</name>
</gene>
<evidence type="ECO:0000256" key="2">
    <source>
        <dbReference type="ARBA" id="ARBA00022723"/>
    </source>
</evidence>
<keyword evidence="3 4" id="KW-0408">Iron</keyword>
<evidence type="ECO:0008006" key="9">
    <source>
        <dbReference type="Google" id="ProtNLM"/>
    </source>
</evidence>
<dbReference type="Proteomes" id="UP000322667">
    <property type="component" value="Unassembled WGS sequence"/>
</dbReference>
<evidence type="ECO:0000313" key="7">
    <source>
        <dbReference type="EMBL" id="TXG75019.1"/>
    </source>
</evidence>
<evidence type="ECO:0000256" key="3">
    <source>
        <dbReference type="ARBA" id="ARBA00023004"/>
    </source>
</evidence>
<dbReference type="CDD" id="cd11072">
    <property type="entry name" value="CYP71-like"/>
    <property type="match status" value="1"/>
</dbReference>
<dbReference type="PROSITE" id="PS00086">
    <property type="entry name" value="CYTOCHROME_P450"/>
    <property type="match status" value="1"/>
</dbReference>
<keyword evidence="5" id="KW-0560">Oxidoreductase</keyword>
<protein>
    <recommendedName>
        <fullName evidence="9">Cytochrome P450</fullName>
    </recommendedName>
</protein>
<keyword evidence="2 4" id="KW-0479">Metal-binding</keyword>
<comment type="similarity">
    <text evidence="1 5">Belongs to the cytochrome P450 family.</text>
</comment>
<sequence length="421" mass="48379">MILLFSLLVWLQLAKRKTLNLPPSPPKLPLIGNIHQVGKLLHHSLRDLSKKYADMVGEIVKNHDIVFSDRSRTTAANIFFYKCKDMACAPYGEYWRQVKKMSIVQLFSRQSVQSFQFIRDEEVELLINKIRSDCLKEISRRVLSHKSEEEEDGRSKLLILFTSLCVGDMFPYLRWVDVLTGLIPSMKTISAELDAFLDQDFLSIIMQLQKNGTFEMDLTQENIKAYWTYMFVAGIDSSTTTKVWMMAELLKHPNAMKKVQEEVRNVVGNKLKVDAEDVKTLRLHPAGPLLLPRQTSASVKFGGYDIPSNTTVLINAWAIQRDPKWWENPEEFIPERFENSSIDFKGQDFQLNPFGFGRRRCPGIAFGVASIEFVMANLLYWFDWKLPAGETAENMDMAELYGLTVTKKTPLHVLPISHFSL</sequence>
<evidence type="ECO:0000256" key="4">
    <source>
        <dbReference type="PIRSR" id="PIRSR602401-1"/>
    </source>
</evidence>
<evidence type="ECO:0000313" key="8">
    <source>
        <dbReference type="Proteomes" id="UP000322667"/>
    </source>
</evidence>
<dbReference type="InterPro" id="IPR001128">
    <property type="entry name" value="Cyt_P450"/>
</dbReference>
<name>A0A5C7J0X2_GOSTO</name>
<dbReference type="AlphaFoldDB" id="A0A5C7J0X2"/>
<dbReference type="GO" id="GO:0020037">
    <property type="term" value="F:heme binding"/>
    <property type="evidence" value="ECO:0007669"/>
    <property type="project" value="InterPro"/>
</dbReference>
<dbReference type="GO" id="GO:0004497">
    <property type="term" value="F:monooxygenase activity"/>
    <property type="evidence" value="ECO:0007669"/>
    <property type="project" value="UniProtKB-KW"/>
</dbReference>
<feature type="binding site" description="axial binding residue" evidence="4">
    <location>
        <position position="361"/>
    </location>
    <ligand>
        <name>heme</name>
        <dbReference type="ChEBI" id="CHEBI:30413"/>
    </ligand>
    <ligandPart>
        <name>Fe</name>
        <dbReference type="ChEBI" id="CHEBI:18248"/>
    </ligandPart>
</feature>
<keyword evidence="6" id="KW-0732">Signal</keyword>
<dbReference type="PANTHER" id="PTHR47955:SF15">
    <property type="entry name" value="CYTOCHROME P450 71A2-LIKE"/>
    <property type="match status" value="1"/>
</dbReference>
<comment type="cofactor">
    <cofactor evidence="4">
        <name>heme</name>
        <dbReference type="ChEBI" id="CHEBI:30413"/>
    </cofactor>
</comment>
<dbReference type="GO" id="GO:0005506">
    <property type="term" value="F:iron ion binding"/>
    <property type="evidence" value="ECO:0007669"/>
    <property type="project" value="InterPro"/>
</dbReference>
<proteinExistence type="inferred from homology"/>
<keyword evidence="8" id="KW-1185">Reference proteome</keyword>
<dbReference type="InterPro" id="IPR017972">
    <property type="entry name" value="Cyt_P450_CS"/>
</dbReference>
<dbReference type="GO" id="GO:0016705">
    <property type="term" value="F:oxidoreductase activity, acting on paired donors, with incorporation or reduction of molecular oxygen"/>
    <property type="evidence" value="ECO:0007669"/>
    <property type="project" value="InterPro"/>
</dbReference>
<feature type="signal peptide" evidence="6">
    <location>
        <begin position="1"/>
        <end position="16"/>
    </location>
</feature>
<accession>A0A5C7J0X2</accession>
<keyword evidence="5" id="KW-0503">Monooxygenase</keyword>
<dbReference type="PANTHER" id="PTHR47955">
    <property type="entry name" value="CYTOCHROME P450 FAMILY 71 PROTEIN"/>
    <property type="match status" value="1"/>
</dbReference>
<dbReference type="PRINTS" id="PR00463">
    <property type="entry name" value="EP450I"/>
</dbReference>
<dbReference type="EMBL" id="ML697042">
    <property type="protein sequence ID" value="TXG75019.1"/>
    <property type="molecule type" value="Genomic_DNA"/>
</dbReference>
<evidence type="ECO:0000256" key="6">
    <source>
        <dbReference type="SAM" id="SignalP"/>
    </source>
</evidence>
<evidence type="ECO:0000256" key="1">
    <source>
        <dbReference type="ARBA" id="ARBA00010617"/>
    </source>
</evidence>